<dbReference type="FunFam" id="1.20.1070.10:FF:000001">
    <property type="entry name" value="Olfactory receptor"/>
    <property type="match status" value="1"/>
</dbReference>
<dbReference type="GO" id="GO:0004930">
    <property type="term" value="F:G protein-coupled receptor activity"/>
    <property type="evidence" value="ECO:0007669"/>
    <property type="project" value="UniProtKB-KW"/>
</dbReference>
<evidence type="ECO:0000256" key="13">
    <source>
        <dbReference type="RuleBase" id="RU363047"/>
    </source>
</evidence>
<keyword evidence="4 13" id="KW-0716">Sensory transduction</keyword>
<evidence type="ECO:0000256" key="9">
    <source>
        <dbReference type="ARBA" id="ARBA00023136"/>
    </source>
</evidence>
<organism evidence="15 16">
    <name type="scientific">Pelodiscus sinensis</name>
    <name type="common">Chinese softshell turtle</name>
    <name type="synonym">Trionyx sinensis</name>
    <dbReference type="NCBI Taxonomy" id="13735"/>
    <lineage>
        <taxon>Eukaryota</taxon>
        <taxon>Metazoa</taxon>
        <taxon>Chordata</taxon>
        <taxon>Craniata</taxon>
        <taxon>Vertebrata</taxon>
        <taxon>Euteleostomi</taxon>
        <taxon>Archelosauria</taxon>
        <taxon>Testudinata</taxon>
        <taxon>Testudines</taxon>
        <taxon>Cryptodira</taxon>
        <taxon>Trionychia</taxon>
        <taxon>Trionychidae</taxon>
        <taxon>Pelodiscus</taxon>
    </lineage>
</organism>
<reference evidence="15" key="4">
    <citation type="submission" date="2025-09" db="UniProtKB">
        <authorList>
            <consortium name="Ensembl"/>
        </authorList>
    </citation>
    <scope>IDENTIFICATION</scope>
</reference>
<dbReference type="GO" id="GO:0004984">
    <property type="term" value="F:olfactory receptor activity"/>
    <property type="evidence" value="ECO:0007669"/>
    <property type="project" value="InterPro"/>
</dbReference>
<dbReference type="AlphaFoldDB" id="K7F1P0"/>
<feature type="domain" description="G-protein coupled receptors family 1 profile" evidence="14">
    <location>
        <begin position="45"/>
        <end position="293"/>
    </location>
</feature>
<evidence type="ECO:0000313" key="15">
    <source>
        <dbReference type="Ensembl" id="ENSPSIP00000001950.1"/>
    </source>
</evidence>
<reference evidence="16" key="2">
    <citation type="journal article" date="2013" name="Nat. Genet.">
        <title>The draft genomes of soft-shell turtle and green sea turtle yield insights into the development and evolution of the turtle-specific body plan.</title>
        <authorList>
            <person name="Wang Z."/>
            <person name="Pascual-Anaya J."/>
            <person name="Zadissa A."/>
            <person name="Li W."/>
            <person name="Niimura Y."/>
            <person name="Huang Z."/>
            <person name="Li C."/>
            <person name="White S."/>
            <person name="Xiong Z."/>
            <person name="Fang D."/>
            <person name="Wang B."/>
            <person name="Ming Y."/>
            <person name="Chen Y."/>
            <person name="Zheng Y."/>
            <person name="Kuraku S."/>
            <person name="Pignatelli M."/>
            <person name="Herrero J."/>
            <person name="Beal K."/>
            <person name="Nozawa M."/>
            <person name="Li Q."/>
            <person name="Wang J."/>
            <person name="Zhang H."/>
            <person name="Yu L."/>
            <person name="Shigenobu S."/>
            <person name="Wang J."/>
            <person name="Liu J."/>
            <person name="Flicek P."/>
            <person name="Searle S."/>
            <person name="Wang J."/>
            <person name="Kuratani S."/>
            <person name="Yin Y."/>
            <person name="Aken B."/>
            <person name="Zhang G."/>
            <person name="Irie N."/>
        </authorList>
    </citation>
    <scope>NUCLEOTIDE SEQUENCE [LARGE SCALE GENOMIC DNA]</scope>
    <source>
        <strain evidence="16">Daiwa-1</strain>
    </source>
</reference>
<dbReference type="InterPro" id="IPR000276">
    <property type="entry name" value="GPCR_Rhodpsn"/>
</dbReference>
<evidence type="ECO:0000256" key="2">
    <source>
        <dbReference type="ARBA" id="ARBA00010663"/>
    </source>
</evidence>
<dbReference type="GeneTree" id="ENSGT01150000286990"/>
<comment type="similarity">
    <text evidence="2 12">Belongs to the G-protein coupled receptor 1 family.</text>
</comment>
<feature type="transmembrane region" description="Helical" evidence="13">
    <location>
        <begin position="204"/>
        <end position="229"/>
    </location>
</feature>
<evidence type="ECO:0000256" key="5">
    <source>
        <dbReference type="ARBA" id="ARBA00022692"/>
    </source>
</evidence>
<evidence type="ECO:0000259" key="14">
    <source>
        <dbReference type="PROSITE" id="PS50262"/>
    </source>
</evidence>
<dbReference type="HOGENOM" id="CLU_012526_1_0_1"/>
<feature type="transmembrane region" description="Helical" evidence="13">
    <location>
        <begin position="30"/>
        <end position="55"/>
    </location>
</feature>
<dbReference type="Pfam" id="PF13853">
    <property type="entry name" value="7tm_4"/>
    <property type="match status" value="1"/>
</dbReference>
<reference evidence="16" key="1">
    <citation type="submission" date="2011-10" db="EMBL/GenBank/DDBJ databases">
        <authorList>
            <consortium name="Soft-shell Turtle Genome Consortium"/>
        </authorList>
    </citation>
    <scope>NUCLEOTIDE SEQUENCE [LARGE SCALE GENOMIC DNA]</scope>
    <source>
        <strain evidence="16">Daiwa-1</strain>
    </source>
</reference>
<dbReference type="Gene3D" id="1.20.1070.10">
    <property type="entry name" value="Rhodopsin 7-helix transmembrane proteins"/>
    <property type="match status" value="1"/>
</dbReference>
<keyword evidence="3 13" id="KW-1003">Cell membrane</keyword>
<evidence type="ECO:0000256" key="11">
    <source>
        <dbReference type="ARBA" id="ARBA00023224"/>
    </source>
</evidence>
<dbReference type="OMA" id="WIIAILY"/>
<proteinExistence type="inferred from homology"/>
<dbReference type="PROSITE" id="PS50262">
    <property type="entry name" value="G_PROTEIN_RECEP_F1_2"/>
    <property type="match status" value="1"/>
</dbReference>
<feature type="transmembrane region" description="Helical" evidence="13">
    <location>
        <begin position="276"/>
        <end position="295"/>
    </location>
</feature>
<dbReference type="PROSITE" id="PS00237">
    <property type="entry name" value="G_PROTEIN_RECEP_F1_1"/>
    <property type="match status" value="1"/>
</dbReference>
<keyword evidence="8 12" id="KW-0297">G-protein coupled receptor</keyword>
<keyword evidence="5 12" id="KW-0812">Transmembrane</keyword>
<dbReference type="PRINTS" id="PR00237">
    <property type="entry name" value="GPCRRHODOPSN"/>
</dbReference>
<dbReference type="InterPro" id="IPR000725">
    <property type="entry name" value="Olfact_rcpt"/>
</dbReference>
<keyword evidence="10 12" id="KW-0675">Receptor</keyword>
<keyword evidence="11 12" id="KW-0807">Transducer</keyword>
<dbReference type="FunFam" id="1.10.1220.70:FF:000001">
    <property type="entry name" value="Olfactory receptor"/>
    <property type="match status" value="1"/>
</dbReference>
<dbReference type="SUPFAM" id="SSF81321">
    <property type="entry name" value="Family A G protein-coupled receptor-like"/>
    <property type="match status" value="1"/>
</dbReference>
<evidence type="ECO:0000256" key="8">
    <source>
        <dbReference type="ARBA" id="ARBA00023040"/>
    </source>
</evidence>
<feature type="transmembrane region" description="Helical" evidence="13">
    <location>
        <begin position="241"/>
        <end position="264"/>
    </location>
</feature>
<keyword evidence="7 13" id="KW-1133">Transmembrane helix</keyword>
<evidence type="ECO:0000256" key="6">
    <source>
        <dbReference type="ARBA" id="ARBA00022725"/>
    </source>
</evidence>
<evidence type="ECO:0000256" key="4">
    <source>
        <dbReference type="ARBA" id="ARBA00022606"/>
    </source>
</evidence>
<dbReference type="InterPro" id="IPR050516">
    <property type="entry name" value="Olfactory_GPCR"/>
</dbReference>
<dbReference type="GO" id="GO:0005886">
    <property type="term" value="C:plasma membrane"/>
    <property type="evidence" value="ECO:0007669"/>
    <property type="project" value="UniProtKB-SubCell"/>
</dbReference>
<evidence type="ECO:0000256" key="3">
    <source>
        <dbReference type="ARBA" id="ARBA00022475"/>
    </source>
</evidence>
<keyword evidence="9 13" id="KW-0472">Membrane</keyword>
<dbReference type="Ensembl" id="ENSPSIT00000001957.1">
    <property type="protein sequence ID" value="ENSPSIP00000001950.1"/>
    <property type="gene ID" value="ENSPSIG00000001957.1"/>
</dbReference>
<evidence type="ECO:0000256" key="12">
    <source>
        <dbReference type="RuleBase" id="RU000688"/>
    </source>
</evidence>
<dbReference type="InterPro" id="IPR017452">
    <property type="entry name" value="GPCR_Rhodpsn_7TM"/>
</dbReference>
<comment type="subcellular location">
    <subcellularLocation>
        <location evidence="1 13">Cell membrane</location>
        <topology evidence="1 13">Multi-pass membrane protein</topology>
    </subcellularLocation>
</comment>
<dbReference type="EMBL" id="AGCU01001542">
    <property type="status" value="NOT_ANNOTATED_CDS"/>
    <property type="molecule type" value="Genomic_DNA"/>
</dbReference>
<evidence type="ECO:0000256" key="1">
    <source>
        <dbReference type="ARBA" id="ARBA00004651"/>
    </source>
</evidence>
<accession>K7F1P0</accession>
<protein>
    <recommendedName>
        <fullName evidence="13">Olfactory receptor</fullName>
    </recommendedName>
</protein>
<evidence type="ECO:0000256" key="10">
    <source>
        <dbReference type="ARBA" id="ARBA00023170"/>
    </source>
</evidence>
<keyword evidence="6 13" id="KW-0552">Olfaction</keyword>
<evidence type="ECO:0000256" key="7">
    <source>
        <dbReference type="ARBA" id="ARBA00022989"/>
    </source>
</evidence>
<reference evidence="15" key="3">
    <citation type="submission" date="2025-08" db="UniProtKB">
        <authorList>
            <consortium name="Ensembl"/>
        </authorList>
    </citation>
    <scope>IDENTIFICATION</scope>
</reference>
<dbReference type="PANTHER" id="PTHR26452">
    <property type="entry name" value="OLFACTORY RECEPTOR"/>
    <property type="match status" value="1"/>
</dbReference>
<keyword evidence="16" id="KW-1185">Reference proteome</keyword>
<sequence length="320" mass="35782">IMENAEGGNQTPIVELILVGFGNGPELQPLLFLLFLVIYLVAVAGNLLIVVLVVADRHLHTPMYYFVANLSSVEICYVSTTLPRLLASLVTGHRNISLQNCIVQFHFYVILSTAECQLLTAMCCDRYLAICHPLRYPALMNGRVCCHMVAWAWIIAILYSIMLEMLILQLTYCGPKEFDHFFCDFAPINPFCGNADILAMGTNYVSIILTIMNFLLSLASYTCIIISILRINSSTGRQKAFSTCSSHLIVVAVYNVCIIITYVVPEFNPPPLLYKTLSVLYGILVPLLNPVLYSLRNKEVNQALRTAIEKLAAFRHRHGV</sequence>
<feature type="transmembrane region" description="Helical" evidence="13">
    <location>
        <begin position="150"/>
        <end position="172"/>
    </location>
</feature>
<name>K7F1P0_PELSI</name>
<dbReference type="Proteomes" id="UP000007267">
    <property type="component" value="Unassembled WGS sequence"/>
</dbReference>
<dbReference type="PRINTS" id="PR00245">
    <property type="entry name" value="OLFACTORYR"/>
</dbReference>
<dbReference type="CDD" id="cd15911">
    <property type="entry name" value="7tmA_OR11A-like"/>
    <property type="match status" value="1"/>
</dbReference>
<evidence type="ECO:0000313" key="16">
    <source>
        <dbReference type="Proteomes" id="UP000007267"/>
    </source>
</evidence>